<comment type="similarity">
    <text evidence="6 7">Belongs to the FliO/MopB family.</text>
</comment>
<keyword evidence="10" id="KW-1185">Reference proteome</keyword>
<dbReference type="Proteomes" id="UP001253463">
    <property type="component" value="Unassembled WGS sequence"/>
</dbReference>
<dbReference type="GeneID" id="43684778"/>
<comment type="subcellular location">
    <subcellularLocation>
        <location evidence="7">Cell membrane</location>
    </subcellularLocation>
    <subcellularLocation>
        <location evidence="7">Bacterial flagellum basal body</location>
    </subcellularLocation>
</comment>
<evidence type="ECO:0000313" key="8">
    <source>
        <dbReference type="EMBL" id="ELN6931739.1"/>
    </source>
</evidence>
<reference evidence="8" key="2">
    <citation type="submission" date="2023-10" db="EMBL/GenBank/DDBJ databases">
        <authorList>
            <consortium name="PulseNet: The National Subtyping Network for Foodborne Disease Surveillance"/>
        </authorList>
    </citation>
    <scope>NUCLEOTIDE SEQUENCE</scope>
    <source>
        <strain evidence="8">PNUSAV004886</strain>
    </source>
</reference>
<proteinExistence type="inferred from homology"/>
<dbReference type="AlphaFoldDB" id="A0A099LNJ0"/>
<dbReference type="InterPro" id="IPR022781">
    <property type="entry name" value="Flagellar_biosynth_FliO"/>
</dbReference>
<feature type="transmembrane region" description="Helical" evidence="7">
    <location>
        <begin position="39"/>
        <end position="59"/>
    </location>
</feature>
<keyword evidence="5 7" id="KW-0975">Bacterial flagellum</keyword>
<evidence type="ECO:0000313" key="10">
    <source>
        <dbReference type="Proteomes" id="UP000029994"/>
    </source>
</evidence>
<evidence type="ECO:0000256" key="4">
    <source>
        <dbReference type="ARBA" id="ARBA00023136"/>
    </source>
</evidence>
<keyword evidence="9" id="KW-0966">Cell projection</keyword>
<evidence type="ECO:0000256" key="7">
    <source>
        <dbReference type="RuleBase" id="RU362064"/>
    </source>
</evidence>
<keyword evidence="1 7" id="KW-1003">Cell membrane</keyword>
<accession>A0A099LNJ0</accession>
<dbReference type="eggNOG" id="COG3190">
    <property type="taxonomic scope" value="Bacteria"/>
</dbReference>
<keyword evidence="2 7" id="KW-0812">Transmembrane</keyword>
<protein>
    <recommendedName>
        <fullName evidence="7">Flagellar protein</fullName>
    </recommendedName>
</protein>
<dbReference type="PANTHER" id="PTHR38766:SF1">
    <property type="entry name" value="FLAGELLAR PROTEIN FLIO"/>
    <property type="match status" value="1"/>
</dbReference>
<evidence type="ECO:0000256" key="2">
    <source>
        <dbReference type="ARBA" id="ARBA00022692"/>
    </source>
</evidence>
<keyword evidence="9" id="KW-0282">Flagellum</keyword>
<reference evidence="9 10" key="1">
    <citation type="submission" date="2014-04" db="EMBL/GenBank/DDBJ databases">
        <title>Genome sequencing of Vibrio navarrensis strains.</title>
        <authorList>
            <person name="Gladney L.M."/>
            <person name="Katz L.S."/>
            <person name="Marino-Ramirez L."/>
            <person name="Jordan I.K."/>
        </authorList>
    </citation>
    <scope>NUCLEOTIDE SEQUENCE [LARGE SCALE GENOMIC DNA]</scope>
    <source>
        <strain evidence="9 10">ATCC 51183</strain>
    </source>
</reference>
<dbReference type="GO" id="GO:0009425">
    <property type="term" value="C:bacterial-type flagellum basal body"/>
    <property type="evidence" value="ECO:0007669"/>
    <property type="project" value="UniProtKB-SubCell"/>
</dbReference>
<dbReference type="Pfam" id="PF04347">
    <property type="entry name" value="FliO"/>
    <property type="match status" value="1"/>
</dbReference>
<keyword evidence="9" id="KW-0969">Cilium</keyword>
<dbReference type="InterPro" id="IPR052205">
    <property type="entry name" value="FliO/MopB"/>
</dbReference>
<sequence>MMSPMTNKVRLISGLGALSGLFSAPRVWAAPSAPELNLATTFGSLLLVIAFILLLAWLMKRLQAPAFGQQHGLKIVSQIAVGTKERIAVVQAGEEQFLVGITAQSIQLIARLEQPLKQEELVKSAFASQFSQLLKKHEQ</sequence>
<keyword evidence="4 7" id="KW-0472">Membrane</keyword>
<evidence type="ECO:0000256" key="5">
    <source>
        <dbReference type="ARBA" id="ARBA00023143"/>
    </source>
</evidence>
<evidence type="ECO:0000256" key="1">
    <source>
        <dbReference type="ARBA" id="ARBA00022475"/>
    </source>
</evidence>
<name>A0A099LNJ0_9VIBR</name>
<dbReference type="PANTHER" id="PTHR38766">
    <property type="entry name" value="FLAGELLAR PROTEIN FLIO"/>
    <property type="match status" value="1"/>
</dbReference>
<keyword evidence="3 7" id="KW-1133">Transmembrane helix</keyword>
<organism evidence="9 10">
    <name type="scientific">Vibrio navarrensis</name>
    <dbReference type="NCBI Taxonomy" id="29495"/>
    <lineage>
        <taxon>Bacteria</taxon>
        <taxon>Pseudomonadati</taxon>
        <taxon>Pseudomonadota</taxon>
        <taxon>Gammaproteobacteria</taxon>
        <taxon>Vibrionales</taxon>
        <taxon>Vibrionaceae</taxon>
        <taxon>Vibrio</taxon>
    </lineage>
</organism>
<gene>
    <name evidence="8" type="primary">fliO</name>
    <name evidence="9" type="ORF">EA26_17020</name>
    <name evidence="8" type="ORF">RZY48_001118</name>
</gene>
<dbReference type="EMBL" id="JMCG01000002">
    <property type="protein sequence ID" value="KGK08926.1"/>
    <property type="molecule type" value="Genomic_DNA"/>
</dbReference>
<dbReference type="GO" id="GO:0005886">
    <property type="term" value="C:plasma membrane"/>
    <property type="evidence" value="ECO:0007669"/>
    <property type="project" value="UniProtKB-SubCell"/>
</dbReference>
<comment type="caution">
    <text evidence="9">The sequence shown here is derived from an EMBL/GenBank/DDBJ whole genome shotgun (WGS) entry which is preliminary data.</text>
</comment>
<dbReference type="STRING" id="29495.EA26_17020"/>
<dbReference type="EMBL" id="ABNSCA010000002">
    <property type="protein sequence ID" value="ELN6931739.1"/>
    <property type="molecule type" value="Genomic_DNA"/>
</dbReference>
<evidence type="ECO:0000256" key="6">
    <source>
        <dbReference type="ARBA" id="ARBA00037937"/>
    </source>
</evidence>
<dbReference type="RefSeq" id="WP_039430178.1">
    <property type="nucleotide sequence ID" value="NZ_CAWPVW010000055.1"/>
</dbReference>
<dbReference type="NCBIfam" id="TIGR03500">
    <property type="entry name" value="FliO_TIGR"/>
    <property type="match status" value="1"/>
</dbReference>
<dbReference type="Proteomes" id="UP000029994">
    <property type="component" value="Unassembled WGS sequence"/>
</dbReference>
<evidence type="ECO:0000256" key="3">
    <source>
        <dbReference type="ARBA" id="ARBA00022989"/>
    </source>
</evidence>
<evidence type="ECO:0000313" key="9">
    <source>
        <dbReference type="EMBL" id="KGK08926.1"/>
    </source>
</evidence>
<dbReference type="GO" id="GO:0044781">
    <property type="term" value="P:bacterial-type flagellum organization"/>
    <property type="evidence" value="ECO:0007669"/>
    <property type="project" value="UniProtKB-UniRule"/>
</dbReference>